<organism evidence="2 5">
    <name type="scientific">Labilibaculum euxinus</name>
    <dbReference type="NCBI Taxonomy" id="2686357"/>
    <lineage>
        <taxon>Bacteria</taxon>
        <taxon>Pseudomonadati</taxon>
        <taxon>Bacteroidota</taxon>
        <taxon>Bacteroidia</taxon>
        <taxon>Marinilabiliales</taxon>
        <taxon>Marinifilaceae</taxon>
        <taxon>Labilibaculum</taxon>
    </lineage>
</organism>
<evidence type="ECO:0000313" key="5">
    <source>
        <dbReference type="Proteomes" id="UP000462449"/>
    </source>
</evidence>
<dbReference type="PANTHER" id="PTHR38590">
    <property type="entry name" value="BLL0828 PROTEIN"/>
    <property type="match status" value="1"/>
</dbReference>
<feature type="domain" description="DUF559" evidence="1">
    <location>
        <begin position="16"/>
        <end position="123"/>
    </location>
</feature>
<reference evidence="2 5" key="2">
    <citation type="submission" date="2019-12" db="EMBL/GenBank/DDBJ databases">
        <title>Draft genome sequence of Labilibaculum sp. strain 44 isolated from deep waters of Black Sea.</title>
        <authorList>
            <person name="Yadav S."/>
            <person name="Villanueva L."/>
        </authorList>
    </citation>
    <scope>NUCLEOTIDE SEQUENCE [LARGE SCALE GENOMIC DNA]</scope>
    <source>
        <strain evidence="2 5">44</strain>
    </source>
</reference>
<dbReference type="InterPro" id="IPR047216">
    <property type="entry name" value="Endonuclease_DUF559_bact"/>
</dbReference>
<dbReference type="InterPro" id="IPR007569">
    <property type="entry name" value="DUF559"/>
</dbReference>
<accession>A0A7M4D710</accession>
<dbReference type="SUPFAM" id="SSF52980">
    <property type="entry name" value="Restriction endonuclease-like"/>
    <property type="match status" value="1"/>
</dbReference>
<dbReference type="RefSeq" id="WP_156196073.1">
    <property type="nucleotide sequence ID" value="NZ_QTZN02000025.1"/>
</dbReference>
<evidence type="ECO:0000259" key="1">
    <source>
        <dbReference type="Pfam" id="PF04480"/>
    </source>
</evidence>
<dbReference type="Pfam" id="PF04480">
    <property type="entry name" value="DUF559"/>
    <property type="match status" value="1"/>
</dbReference>
<gene>
    <name evidence="3" type="ORF">DWB62_011505</name>
    <name evidence="2" type="ORF">GNY23_11505</name>
</gene>
<dbReference type="Proteomes" id="UP000285951">
    <property type="component" value="Unassembled WGS sequence"/>
</dbReference>
<comment type="caution">
    <text evidence="2">The sequence shown here is derived from an EMBL/GenBank/DDBJ whole genome shotgun (WGS) entry which is preliminary data.</text>
</comment>
<dbReference type="PANTHER" id="PTHR38590:SF1">
    <property type="entry name" value="BLL0828 PROTEIN"/>
    <property type="match status" value="1"/>
</dbReference>
<dbReference type="Proteomes" id="UP000462449">
    <property type="component" value="Unassembled WGS sequence"/>
</dbReference>
<evidence type="ECO:0000313" key="3">
    <source>
        <dbReference type="EMBL" id="MVB07644.1"/>
    </source>
</evidence>
<reference evidence="3 4" key="1">
    <citation type="submission" date="2019-11" db="EMBL/GenBank/DDBJ databases">
        <title>Draft genome sequence of Labilibaculum sp. strain SYP isolated from Black Sea.</title>
        <authorList>
            <person name="Yadav S."/>
            <person name="Villanueva L."/>
        </authorList>
    </citation>
    <scope>NUCLEOTIDE SEQUENCE [LARGE SCALE GENOMIC DNA]</scope>
    <source>
        <strain evidence="3 4">44</strain>
    </source>
</reference>
<dbReference type="OrthoDB" id="9798754at2"/>
<dbReference type="InterPro" id="IPR011335">
    <property type="entry name" value="Restrct_endonuc-II-like"/>
</dbReference>
<sequence length="128" mass="15245">MVDYKECLFYDASPEIHSRAKELRRNMTKSEKLLWTEIRNRKLNGLKFRRQHPINIFIADFYCHEIKLVIELDGNIHDSEENKEYDEGRTAELEYLGVKVIRFTNEEVINSMTNVLAKIKVFCKQVSF</sequence>
<dbReference type="Gene3D" id="3.40.960.10">
    <property type="entry name" value="VSR Endonuclease"/>
    <property type="match status" value="1"/>
</dbReference>
<dbReference type="CDD" id="cd01038">
    <property type="entry name" value="Endonuclease_DUF559"/>
    <property type="match status" value="1"/>
</dbReference>
<keyword evidence="4" id="KW-1185">Reference proteome</keyword>
<name>A0A7M4D710_9BACT</name>
<dbReference type="EMBL" id="QTZN02000025">
    <property type="protein sequence ID" value="MVB07644.1"/>
    <property type="molecule type" value="Genomic_DNA"/>
</dbReference>
<proteinExistence type="predicted"/>
<evidence type="ECO:0000313" key="2">
    <source>
        <dbReference type="EMBL" id="MUP38439.1"/>
    </source>
</evidence>
<protein>
    <submittedName>
        <fullName evidence="2">DUF559 domain-containing protein</fullName>
    </submittedName>
</protein>
<evidence type="ECO:0000313" key="4">
    <source>
        <dbReference type="Proteomes" id="UP000285951"/>
    </source>
</evidence>
<dbReference type="EMBL" id="WOTW01000025">
    <property type="protein sequence ID" value="MUP38439.1"/>
    <property type="molecule type" value="Genomic_DNA"/>
</dbReference>
<dbReference type="AlphaFoldDB" id="A0A7M4D710"/>